<sequence length="418" mass="47668">MEVKLRNKFLKEGLEGNVIAILEEQKLIEPYVLQEVEPSVLMLCGIKAGDALKVKKVSKNFLSGEDGDGYMDQVQIEDELEPEKEATLDSAVSSPAPAPFFKLNNEKCKRTFFTNYKLLEKFSPSVTQALESKCFTGPQRSEFIRDICTNIISHGIYYLNKNERSQVALEIVTTFPHLKDPIGSGLGSWTESIKNRFKHVRKYESKKRSMVQSADDNKPTPEKSRYLDEIPNSENTTEAIQKEHISELHKETQKSANSQDKNKVKTLMASTFQLRRKEILTTLTPVSKIIETYPPLATISGIRHEFSRIFEDNAATKEMKDKLFSLQSAIVKYCENVQRKNPFIKNVLHDLQRAISQEPEKTQAYENTFALMVLPKLLEKKTGKQDYELIKLLSEDDDFDEEVGQTKFPTIIGVTRAS</sequence>
<reference evidence="2" key="1">
    <citation type="submission" date="2020-04" db="EMBL/GenBank/DDBJ databases">
        <authorList>
            <person name="Alioto T."/>
            <person name="Alioto T."/>
            <person name="Gomez Garrido J."/>
        </authorList>
    </citation>
    <scope>NUCLEOTIDE SEQUENCE</scope>
    <source>
        <strain evidence="2">A484AB</strain>
    </source>
</reference>
<feature type="region of interest" description="Disordered" evidence="1">
    <location>
        <begin position="205"/>
        <end position="228"/>
    </location>
</feature>
<protein>
    <submittedName>
        <fullName evidence="2">Uncharacterized protein</fullName>
    </submittedName>
</protein>
<gene>
    <name evidence="2" type="ORF">PACLA_8A036401</name>
</gene>
<dbReference type="AlphaFoldDB" id="A0A7D9HS99"/>
<evidence type="ECO:0000256" key="1">
    <source>
        <dbReference type="SAM" id="MobiDB-lite"/>
    </source>
</evidence>
<dbReference type="PANTHER" id="PTHR31025:SF9">
    <property type="entry name" value="SI:DKEY-286J15.1"/>
    <property type="match status" value="1"/>
</dbReference>
<evidence type="ECO:0000313" key="2">
    <source>
        <dbReference type="EMBL" id="CAB3988585.1"/>
    </source>
</evidence>
<organism evidence="2 3">
    <name type="scientific">Paramuricea clavata</name>
    <name type="common">Red gorgonian</name>
    <name type="synonym">Violescent sea-whip</name>
    <dbReference type="NCBI Taxonomy" id="317549"/>
    <lineage>
        <taxon>Eukaryota</taxon>
        <taxon>Metazoa</taxon>
        <taxon>Cnidaria</taxon>
        <taxon>Anthozoa</taxon>
        <taxon>Octocorallia</taxon>
        <taxon>Malacalcyonacea</taxon>
        <taxon>Plexauridae</taxon>
        <taxon>Paramuricea</taxon>
    </lineage>
</organism>
<accession>A0A7D9HS99</accession>
<keyword evidence="3" id="KW-1185">Reference proteome</keyword>
<feature type="compositionally biased region" description="Basic and acidic residues" evidence="1">
    <location>
        <begin position="215"/>
        <end position="228"/>
    </location>
</feature>
<dbReference type="PANTHER" id="PTHR31025">
    <property type="entry name" value="SI:CH211-196P9.1-RELATED"/>
    <property type="match status" value="1"/>
</dbReference>
<comment type="caution">
    <text evidence="2">The sequence shown here is derived from an EMBL/GenBank/DDBJ whole genome shotgun (WGS) entry which is preliminary data.</text>
</comment>
<name>A0A7D9HS99_PARCT</name>
<dbReference type="EMBL" id="CACRXK020001348">
    <property type="protein sequence ID" value="CAB3988585.1"/>
    <property type="molecule type" value="Genomic_DNA"/>
</dbReference>
<evidence type="ECO:0000313" key="3">
    <source>
        <dbReference type="Proteomes" id="UP001152795"/>
    </source>
</evidence>
<dbReference type="Proteomes" id="UP001152795">
    <property type="component" value="Unassembled WGS sequence"/>
</dbReference>
<proteinExistence type="predicted"/>